<evidence type="ECO:0000256" key="5">
    <source>
        <dbReference type="ARBA" id="ARBA00022989"/>
    </source>
</evidence>
<sequence>MATLKDKNIFRRIRDRFFIHFPSFKYRNFRLFFFGQVISVIGTWMQSTAQSWLVLQITNSPFKLGLLSAVQFLPALFLSLYAGVIIDKFSKKKILIFTQSSLAILAFVLGLLVTLKVVQYYQILIIAFLSGLVNTIDMPARQSFYIELVDKEHLMNAISLNSSAFNLARIIGPGIAGILIGAVGYSLSFYLNAISFVPVIVAIFFVVERTIRPGRFSLRDLEHVNKDAIEGLKYILKIPIILIIFALFIVVNVFGLNFNVLVPTLVKQVFKLQSTDYGFLMSMMGVGALTGSLFLAVISYKGVKHFYLFGGALVLGLTLLLTGLFPNYYLTIAFTTLSGFSMVLFLNTANTLLQMESSEEFRGRVMSIYSLIFLGFTPFGALLTGTLSEKISVQFTYSLVGMIVTITTLIVYFLGYRRVFGREELHVRRVSGSYEGNFPKK</sequence>
<evidence type="ECO:0000256" key="3">
    <source>
        <dbReference type="ARBA" id="ARBA00022475"/>
    </source>
</evidence>
<dbReference type="GO" id="GO:0005886">
    <property type="term" value="C:plasma membrane"/>
    <property type="evidence" value="ECO:0007669"/>
    <property type="project" value="UniProtKB-SubCell"/>
</dbReference>
<evidence type="ECO:0000313" key="9">
    <source>
        <dbReference type="EMBL" id="PMP67533.1"/>
    </source>
</evidence>
<evidence type="ECO:0000256" key="2">
    <source>
        <dbReference type="ARBA" id="ARBA00022448"/>
    </source>
</evidence>
<protein>
    <submittedName>
        <fullName evidence="10">MFS transporter</fullName>
    </submittedName>
</protein>
<comment type="subcellular location">
    <subcellularLocation>
        <location evidence="1">Cell membrane</location>
        <topology evidence="1">Multi-pass membrane protein</topology>
    </subcellularLocation>
</comment>
<dbReference type="AlphaFoldDB" id="A0A2J6WFC9"/>
<dbReference type="PROSITE" id="PS50850">
    <property type="entry name" value="MFS"/>
    <property type="match status" value="1"/>
</dbReference>
<evidence type="ECO:0000313" key="10">
    <source>
        <dbReference type="EMBL" id="PMP68344.1"/>
    </source>
</evidence>
<dbReference type="Proteomes" id="UP000237040">
    <property type="component" value="Unassembled WGS sequence"/>
</dbReference>
<feature type="transmembrane region" description="Helical" evidence="7">
    <location>
        <begin position="94"/>
        <end position="113"/>
    </location>
</feature>
<evidence type="ECO:0000256" key="4">
    <source>
        <dbReference type="ARBA" id="ARBA00022692"/>
    </source>
</evidence>
<keyword evidence="4 7" id="KW-0812">Transmembrane</keyword>
<feature type="transmembrane region" description="Helical" evidence="7">
    <location>
        <begin position="277"/>
        <end position="299"/>
    </location>
</feature>
<evidence type="ECO:0000256" key="1">
    <source>
        <dbReference type="ARBA" id="ARBA00004651"/>
    </source>
</evidence>
<dbReference type="Gene3D" id="1.20.1250.20">
    <property type="entry name" value="MFS general substrate transporter like domains"/>
    <property type="match status" value="1"/>
</dbReference>
<proteinExistence type="predicted"/>
<dbReference type="InterPro" id="IPR036259">
    <property type="entry name" value="MFS_trans_sf"/>
</dbReference>
<feature type="transmembrane region" description="Helical" evidence="7">
    <location>
        <begin position="29"/>
        <end position="46"/>
    </location>
</feature>
<keyword evidence="3" id="KW-1003">Cell membrane</keyword>
<dbReference type="InterPro" id="IPR010290">
    <property type="entry name" value="TM_effector"/>
</dbReference>
<feature type="transmembrane region" description="Helical" evidence="7">
    <location>
        <begin position="157"/>
        <end position="183"/>
    </location>
</feature>
<dbReference type="PANTHER" id="PTHR23513">
    <property type="entry name" value="INTEGRAL MEMBRANE EFFLUX PROTEIN-RELATED"/>
    <property type="match status" value="1"/>
</dbReference>
<dbReference type="Pfam" id="PF05977">
    <property type="entry name" value="MFS_3"/>
    <property type="match status" value="1"/>
</dbReference>
<evidence type="ECO:0000259" key="8">
    <source>
        <dbReference type="PROSITE" id="PS50850"/>
    </source>
</evidence>
<keyword evidence="5 7" id="KW-1133">Transmembrane helix</keyword>
<evidence type="ECO:0000256" key="7">
    <source>
        <dbReference type="SAM" id="Phobius"/>
    </source>
</evidence>
<feature type="transmembrane region" description="Helical" evidence="7">
    <location>
        <begin position="306"/>
        <end position="325"/>
    </location>
</feature>
<feature type="transmembrane region" description="Helical" evidence="7">
    <location>
        <begin position="234"/>
        <end position="257"/>
    </location>
</feature>
<keyword evidence="6 7" id="KW-0472">Membrane</keyword>
<feature type="domain" description="Major facilitator superfamily (MFS) profile" evidence="8">
    <location>
        <begin position="23"/>
        <end position="419"/>
    </location>
</feature>
<comment type="caution">
    <text evidence="10">The sequence shown here is derived from an EMBL/GenBank/DDBJ whole genome shotgun (WGS) entry which is preliminary data.</text>
</comment>
<evidence type="ECO:0000313" key="11">
    <source>
        <dbReference type="Proteomes" id="UP000237040"/>
    </source>
</evidence>
<dbReference type="InterPro" id="IPR020846">
    <property type="entry name" value="MFS_dom"/>
</dbReference>
<organism evidence="10 11">
    <name type="scientific">Caldisericum exile</name>
    <dbReference type="NCBI Taxonomy" id="693075"/>
    <lineage>
        <taxon>Bacteria</taxon>
        <taxon>Pseudomonadati</taxon>
        <taxon>Caldisericota/Cryosericota group</taxon>
        <taxon>Caldisericota</taxon>
        <taxon>Caldisericia</taxon>
        <taxon>Caldisericales</taxon>
        <taxon>Caldisericaceae</taxon>
        <taxon>Caldisericum</taxon>
    </lineage>
</organism>
<dbReference type="EMBL" id="PNIL01000021">
    <property type="protein sequence ID" value="PMP68344.1"/>
    <property type="molecule type" value="Genomic_DNA"/>
</dbReference>
<feature type="transmembrane region" description="Helical" evidence="7">
    <location>
        <begin position="331"/>
        <end position="353"/>
    </location>
</feature>
<accession>A0A2J6WFC9</accession>
<feature type="transmembrane region" description="Helical" evidence="7">
    <location>
        <begin position="189"/>
        <end position="207"/>
    </location>
</feature>
<name>A0A2J6WFC9_9BACT</name>
<dbReference type="SUPFAM" id="SSF103473">
    <property type="entry name" value="MFS general substrate transporter"/>
    <property type="match status" value="1"/>
</dbReference>
<reference evidence="10 11" key="1">
    <citation type="submission" date="2018-01" db="EMBL/GenBank/DDBJ databases">
        <title>Metagenomic assembled genomes from two thermal pools in the Uzon Caldera, Kamchatka, Russia.</title>
        <authorList>
            <person name="Wilkins L."/>
            <person name="Ettinger C."/>
        </authorList>
    </citation>
    <scope>NUCLEOTIDE SEQUENCE [LARGE SCALE GENOMIC DNA]</scope>
    <source>
        <strain evidence="10">ZAV-07</strain>
    </source>
</reference>
<keyword evidence="2" id="KW-0813">Transport</keyword>
<evidence type="ECO:0000256" key="6">
    <source>
        <dbReference type="ARBA" id="ARBA00023136"/>
    </source>
</evidence>
<dbReference type="PANTHER" id="PTHR23513:SF11">
    <property type="entry name" value="STAPHYLOFERRIN A TRANSPORTER"/>
    <property type="match status" value="1"/>
</dbReference>
<feature type="transmembrane region" description="Helical" evidence="7">
    <location>
        <begin position="395"/>
        <end position="415"/>
    </location>
</feature>
<dbReference type="CDD" id="cd06173">
    <property type="entry name" value="MFS_MefA_like"/>
    <property type="match status" value="1"/>
</dbReference>
<dbReference type="GO" id="GO:0022857">
    <property type="term" value="F:transmembrane transporter activity"/>
    <property type="evidence" value="ECO:0007669"/>
    <property type="project" value="InterPro"/>
</dbReference>
<gene>
    <name evidence="10" type="ORF">C0189_01425</name>
    <name evidence="9" type="ORF">C0189_02915</name>
</gene>
<feature type="transmembrane region" description="Helical" evidence="7">
    <location>
        <begin position="119"/>
        <end position="136"/>
    </location>
</feature>
<dbReference type="EMBL" id="PNIL01000043">
    <property type="protein sequence ID" value="PMP67533.1"/>
    <property type="molecule type" value="Genomic_DNA"/>
</dbReference>
<feature type="transmembrane region" description="Helical" evidence="7">
    <location>
        <begin position="66"/>
        <end position="87"/>
    </location>
</feature>
<feature type="transmembrane region" description="Helical" evidence="7">
    <location>
        <begin position="365"/>
        <end position="383"/>
    </location>
</feature>